<reference evidence="1 2" key="1">
    <citation type="submission" date="2024-05" db="EMBL/GenBank/DDBJ databases">
        <authorList>
            <person name="Venkateswaran K."/>
        </authorList>
    </citation>
    <scope>NUCLEOTIDE SEQUENCE [LARGE SCALE GENOMIC DNA]</scope>
    <source>
        <strain evidence="1 2">179-C4-2-HS</strain>
    </source>
</reference>
<organism evidence="1 2">
    <name type="scientific">Neobacillus driksii</name>
    <dbReference type="NCBI Taxonomy" id="3035913"/>
    <lineage>
        <taxon>Bacteria</taxon>
        <taxon>Bacillati</taxon>
        <taxon>Bacillota</taxon>
        <taxon>Bacilli</taxon>
        <taxon>Bacillales</taxon>
        <taxon>Bacillaceae</taxon>
        <taxon>Neobacillus</taxon>
    </lineage>
</organism>
<proteinExistence type="predicted"/>
<dbReference type="RefSeq" id="WP_306074152.1">
    <property type="nucleotide sequence ID" value="NZ_JAROBZ020000001.1"/>
</dbReference>
<evidence type="ECO:0000313" key="1">
    <source>
        <dbReference type="EMBL" id="MFB3167760.1"/>
    </source>
</evidence>
<gene>
    <name evidence="1" type="ORF">P5G62_011655</name>
</gene>
<dbReference type="EMBL" id="JAROBZ020000001">
    <property type="protein sequence ID" value="MFB3167760.1"/>
    <property type="molecule type" value="Genomic_DNA"/>
</dbReference>
<sequence>MLFWKKKEQKNAEGLAWFSYAVMLPNKHEEEKEITIIGNFIIKNTSGIVLNNPIICIRTTPSQNVRLGGKIGSVSHAALMIDGTNTEAWHYLSDNWKERILETGEHVLKPNNCKYIETDGNLIFSNEIRISTTSEHSFALIEGFFYCDEIKNGFPALNNITINF</sequence>
<protein>
    <submittedName>
        <fullName evidence="1">Uncharacterized protein</fullName>
    </submittedName>
</protein>
<name>A0ABV4YSD4_9BACI</name>
<evidence type="ECO:0000313" key="2">
    <source>
        <dbReference type="Proteomes" id="UP001241748"/>
    </source>
</evidence>
<comment type="caution">
    <text evidence="1">The sequence shown here is derived from an EMBL/GenBank/DDBJ whole genome shotgun (WGS) entry which is preliminary data.</text>
</comment>
<dbReference type="Proteomes" id="UP001241748">
    <property type="component" value="Unassembled WGS sequence"/>
</dbReference>
<keyword evidence="2" id="KW-1185">Reference proteome</keyword>
<accession>A0ABV4YSD4</accession>